<dbReference type="PANTHER" id="PTHR48111">
    <property type="entry name" value="REGULATOR OF RPOS"/>
    <property type="match status" value="1"/>
</dbReference>
<dbReference type="GO" id="GO:0032993">
    <property type="term" value="C:protein-DNA complex"/>
    <property type="evidence" value="ECO:0007669"/>
    <property type="project" value="TreeGrafter"/>
</dbReference>
<dbReference type="Gene3D" id="1.10.10.10">
    <property type="entry name" value="Winged helix-like DNA-binding domain superfamily/Winged helix DNA-binding domain"/>
    <property type="match status" value="1"/>
</dbReference>
<evidence type="ECO:0000256" key="7">
    <source>
        <dbReference type="PROSITE-ProRule" id="PRU01091"/>
    </source>
</evidence>
<evidence type="ECO:0000256" key="5">
    <source>
        <dbReference type="ARBA" id="ARBA00023163"/>
    </source>
</evidence>
<keyword evidence="4 7" id="KW-0238">DNA-binding</keyword>
<feature type="domain" description="Response regulatory" evidence="8">
    <location>
        <begin position="3"/>
        <end position="117"/>
    </location>
</feature>
<feature type="DNA-binding region" description="OmpR/PhoB-type" evidence="7">
    <location>
        <begin position="130"/>
        <end position="229"/>
    </location>
</feature>
<dbReference type="InterPro" id="IPR036388">
    <property type="entry name" value="WH-like_DNA-bd_sf"/>
</dbReference>
<dbReference type="GO" id="GO:0006355">
    <property type="term" value="P:regulation of DNA-templated transcription"/>
    <property type="evidence" value="ECO:0007669"/>
    <property type="project" value="InterPro"/>
</dbReference>
<dbReference type="AlphaFoldDB" id="A0AAJ1MM56"/>
<dbReference type="CDD" id="cd17574">
    <property type="entry name" value="REC_OmpR"/>
    <property type="match status" value="1"/>
</dbReference>
<dbReference type="EMBL" id="JAQQAL010000002">
    <property type="protein sequence ID" value="MDC7225199.1"/>
    <property type="molecule type" value="Genomic_DNA"/>
</dbReference>
<dbReference type="Pfam" id="PF00072">
    <property type="entry name" value="Response_reg"/>
    <property type="match status" value="1"/>
</dbReference>
<evidence type="ECO:0000256" key="4">
    <source>
        <dbReference type="ARBA" id="ARBA00023125"/>
    </source>
</evidence>
<dbReference type="CDD" id="cd00383">
    <property type="entry name" value="trans_reg_C"/>
    <property type="match status" value="1"/>
</dbReference>
<dbReference type="InterPro" id="IPR001789">
    <property type="entry name" value="Sig_transdc_resp-reg_receiver"/>
</dbReference>
<evidence type="ECO:0000313" key="11">
    <source>
        <dbReference type="Proteomes" id="UP001221217"/>
    </source>
</evidence>
<dbReference type="SUPFAM" id="SSF52172">
    <property type="entry name" value="CheY-like"/>
    <property type="match status" value="1"/>
</dbReference>
<dbReference type="SMART" id="SM00448">
    <property type="entry name" value="REC"/>
    <property type="match status" value="1"/>
</dbReference>
<dbReference type="PROSITE" id="PS51755">
    <property type="entry name" value="OMPR_PHOB"/>
    <property type="match status" value="1"/>
</dbReference>
<reference evidence="10 11" key="1">
    <citation type="submission" date="2022-12" db="EMBL/GenBank/DDBJ databases">
        <title>Metagenome assembled genome from gulf of manar.</title>
        <authorList>
            <person name="Kohli P."/>
            <person name="Pk S."/>
            <person name="Venkata Ramana C."/>
            <person name="Sasikala C."/>
        </authorList>
    </citation>
    <scope>NUCLEOTIDE SEQUENCE [LARGE SCALE GENOMIC DNA]</scope>
    <source>
        <strain evidence="10">JB008</strain>
    </source>
</reference>
<dbReference type="GO" id="GO:0005829">
    <property type="term" value="C:cytosol"/>
    <property type="evidence" value="ECO:0007669"/>
    <property type="project" value="TreeGrafter"/>
</dbReference>
<keyword evidence="2" id="KW-0902">Two-component regulatory system</keyword>
<proteinExistence type="predicted"/>
<keyword evidence="5" id="KW-0804">Transcription</keyword>
<comment type="caution">
    <text evidence="10">The sequence shown here is derived from an EMBL/GenBank/DDBJ whole genome shotgun (WGS) entry which is preliminary data.</text>
</comment>
<evidence type="ECO:0000259" key="9">
    <source>
        <dbReference type="PROSITE" id="PS51755"/>
    </source>
</evidence>
<evidence type="ECO:0000259" key="8">
    <source>
        <dbReference type="PROSITE" id="PS50110"/>
    </source>
</evidence>
<feature type="modified residue" description="4-aspartylphosphate" evidence="6">
    <location>
        <position position="52"/>
    </location>
</feature>
<gene>
    <name evidence="10" type="ORF">PQJ61_00380</name>
</gene>
<keyword evidence="3" id="KW-0805">Transcription regulation</keyword>
<dbReference type="InterPro" id="IPR016032">
    <property type="entry name" value="Sig_transdc_resp-reg_C-effctor"/>
</dbReference>
<name>A0AAJ1MM56_9SPIO</name>
<dbReference type="Gene3D" id="6.10.250.690">
    <property type="match status" value="1"/>
</dbReference>
<evidence type="ECO:0000256" key="3">
    <source>
        <dbReference type="ARBA" id="ARBA00023015"/>
    </source>
</evidence>
<evidence type="ECO:0000256" key="2">
    <source>
        <dbReference type="ARBA" id="ARBA00023012"/>
    </source>
</evidence>
<dbReference type="SUPFAM" id="SSF46894">
    <property type="entry name" value="C-terminal effector domain of the bipartite response regulators"/>
    <property type="match status" value="1"/>
</dbReference>
<dbReference type="PANTHER" id="PTHR48111:SF21">
    <property type="entry name" value="DNA-BINDING DUAL MASTER TRANSCRIPTIONAL REGULATOR RPAA"/>
    <property type="match status" value="1"/>
</dbReference>
<dbReference type="Proteomes" id="UP001221217">
    <property type="component" value="Unassembled WGS sequence"/>
</dbReference>
<evidence type="ECO:0000313" key="10">
    <source>
        <dbReference type="EMBL" id="MDC7225199.1"/>
    </source>
</evidence>
<organism evidence="10 11">
    <name type="scientific">Candidatus Thalassospirochaeta sargassi</name>
    <dbReference type="NCBI Taxonomy" id="3119039"/>
    <lineage>
        <taxon>Bacteria</taxon>
        <taxon>Pseudomonadati</taxon>
        <taxon>Spirochaetota</taxon>
        <taxon>Spirochaetia</taxon>
        <taxon>Spirochaetales</taxon>
        <taxon>Spirochaetaceae</taxon>
        <taxon>Candidatus Thalassospirochaeta</taxon>
    </lineage>
</organism>
<dbReference type="InterPro" id="IPR011006">
    <property type="entry name" value="CheY-like_superfamily"/>
</dbReference>
<evidence type="ECO:0000256" key="6">
    <source>
        <dbReference type="PROSITE-ProRule" id="PRU00169"/>
    </source>
</evidence>
<dbReference type="InterPro" id="IPR039420">
    <property type="entry name" value="WalR-like"/>
</dbReference>
<protein>
    <submittedName>
        <fullName evidence="10">Response regulator transcription factor</fullName>
    </submittedName>
</protein>
<evidence type="ECO:0000256" key="1">
    <source>
        <dbReference type="ARBA" id="ARBA00022553"/>
    </source>
</evidence>
<dbReference type="Gene3D" id="3.40.50.2300">
    <property type="match status" value="1"/>
</dbReference>
<sequence>MYRIAVVDDEKNIRSLISFALKEEGFEVDEYSNGEDAWNVFSRKVPDVIVLDIMMPRMNGLELCRRVKSAAPHIPVIFLSSRDNEWDRVLGLETGADDYVCKPFSMLELTARIKAAVRRLDREQPGCSSSFDIEYGPLKICEAELVCLWKDQPVKLSVTEHRILSSLASAPGTVKSRGQLMTAAFPEDSYVNERAADSHIKRIRKKIRVCDPTAEIFEAVYGLGYRLGIEA</sequence>
<dbReference type="FunFam" id="3.40.50.2300:FF:000001">
    <property type="entry name" value="DNA-binding response regulator PhoB"/>
    <property type="match status" value="1"/>
</dbReference>
<accession>A0AAJ1MM56</accession>
<dbReference type="Pfam" id="PF00486">
    <property type="entry name" value="Trans_reg_C"/>
    <property type="match status" value="1"/>
</dbReference>
<dbReference type="GO" id="GO:0000156">
    <property type="term" value="F:phosphorelay response regulator activity"/>
    <property type="evidence" value="ECO:0007669"/>
    <property type="project" value="TreeGrafter"/>
</dbReference>
<dbReference type="SMART" id="SM00862">
    <property type="entry name" value="Trans_reg_C"/>
    <property type="match status" value="1"/>
</dbReference>
<dbReference type="GO" id="GO:0000976">
    <property type="term" value="F:transcription cis-regulatory region binding"/>
    <property type="evidence" value="ECO:0007669"/>
    <property type="project" value="TreeGrafter"/>
</dbReference>
<feature type="domain" description="OmpR/PhoB-type" evidence="9">
    <location>
        <begin position="130"/>
        <end position="229"/>
    </location>
</feature>
<dbReference type="InterPro" id="IPR001867">
    <property type="entry name" value="OmpR/PhoB-type_DNA-bd"/>
</dbReference>
<keyword evidence="1 6" id="KW-0597">Phosphoprotein</keyword>
<dbReference type="PROSITE" id="PS50110">
    <property type="entry name" value="RESPONSE_REGULATORY"/>
    <property type="match status" value="1"/>
</dbReference>